<dbReference type="EMBL" id="FOCD01000003">
    <property type="protein sequence ID" value="SEN76303.1"/>
    <property type="molecule type" value="Genomic_DNA"/>
</dbReference>
<dbReference type="KEGG" id="tap:GZ22_00690"/>
<dbReference type="RefSeq" id="WP_038557715.1">
    <property type="nucleotide sequence ID" value="NZ_CP008876.1"/>
</dbReference>
<proteinExistence type="predicted"/>
<sequence length="214" mass="22813">MSKVFIIGANGKVGKNLVNVLNESKEHEVSVGLRKEEQFGYFEEKGVKPVFLNLEDNLDAFTDAINGSDVVVFTAGSGGSTGPDKTLTIDLDGAAKSVKAAEKVGAKQFIMVSAIHADSPDQWTEDMKPYYIAKHYADQIVQGSKLNYTILRPGGLSDDAGTGKVTTDESGFKTTQIPREDVARAIAAAIGNDKAKGKIVSLLAGDTPVEDVYN</sequence>
<name>A0A075LLK8_9BACI</name>
<evidence type="ECO:0000313" key="3">
    <source>
        <dbReference type="EMBL" id="SEN76303.1"/>
    </source>
</evidence>
<dbReference type="Proteomes" id="UP000027980">
    <property type="component" value="Chromosome"/>
</dbReference>
<dbReference type="PANTHER" id="PTHR15020">
    <property type="entry name" value="FLAVIN REDUCTASE-RELATED"/>
    <property type="match status" value="1"/>
</dbReference>
<protein>
    <submittedName>
        <fullName evidence="2">Sugar epimerase</fullName>
    </submittedName>
    <submittedName>
        <fullName evidence="3">Uncharacterized conserved protein YbjT, contains NAD(P)-binding and DUF2867 domains</fullName>
    </submittedName>
</protein>
<dbReference type="GeneID" id="34222574"/>
<dbReference type="CDD" id="cd05243">
    <property type="entry name" value="SDR_a5"/>
    <property type="match status" value="1"/>
</dbReference>
<dbReference type="HOGENOM" id="CLU_025711_1_2_9"/>
<dbReference type="AlphaFoldDB" id="A0A075LLK8"/>
<evidence type="ECO:0000313" key="2">
    <source>
        <dbReference type="EMBL" id="AIF65313.1"/>
    </source>
</evidence>
<reference evidence="2 4" key="1">
    <citation type="submission" date="2014-07" db="EMBL/GenBank/DDBJ databases">
        <title>Complete genome sequence of a moderately halophilic bacterium Terribacillus aidingensis MP602, isolated from Cryptomeria fortunei in Tianmu mountain in China.</title>
        <authorList>
            <person name="Wang Y."/>
            <person name="Lu P."/>
            <person name="Zhang L."/>
        </authorList>
    </citation>
    <scope>NUCLEOTIDE SEQUENCE [LARGE SCALE GENOMIC DNA]</scope>
    <source>
        <strain evidence="2 4">MP602</strain>
    </source>
</reference>
<dbReference type="Pfam" id="PF13460">
    <property type="entry name" value="NAD_binding_10"/>
    <property type="match status" value="1"/>
</dbReference>
<evidence type="ECO:0000259" key="1">
    <source>
        <dbReference type="Pfam" id="PF13460"/>
    </source>
</evidence>
<accession>A0AAX2EHW4</accession>
<dbReference type="InterPro" id="IPR036291">
    <property type="entry name" value="NAD(P)-bd_dom_sf"/>
</dbReference>
<dbReference type="SUPFAM" id="SSF51735">
    <property type="entry name" value="NAD(P)-binding Rossmann-fold domains"/>
    <property type="match status" value="1"/>
</dbReference>
<dbReference type="PANTHER" id="PTHR15020:SF50">
    <property type="entry name" value="UPF0659 PROTEIN YMR090W"/>
    <property type="match status" value="1"/>
</dbReference>
<accession>A0A075LLK8</accession>
<dbReference type="InterPro" id="IPR016040">
    <property type="entry name" value="NAD(P)-bd_dom"/>
</dbReference>
<dbReference type="Gene3D" id="3.40.50.720">
    <property type="entry name" value="NAD(P)-binding Rossmann-like Domain"/>
    <property type="match status" value="1"/>
</dbReference>
<organism evidence="2 4">
    <name type="scientific">Terribacillus saccharophilus</name>
    <dbReference type="NCBI Taxonomy" id="361277"/>
    <lineage>
        <taxon>Bacteria</taxon>
        <taxon>Bacillati</taxon>
        <taxon>Bacillota</taxon>
        <taxon>Bacilli</taxon>
        <taxon>Bacillales</taxon>
        <taxon>Bacillaceae</taxon>
        <taxon>Terribacillus</taxon>
    </lineage>
</organism>
<dbReference type="Proteomes" id="UP000199735">
    <property type="component" value="Unassembled WGS sequence"/>
</dbReference>
<evidence type="ECO:0000313" key="4">
    <source>
        <dbReference type="Proteomes" id="UP000027980"/>
    </source>
</evidence>
<dbReference type="OrthoDB" id="9803892at2"/>
<dbReference type="EMBL" id="CP008876">
    <property type="protein sequence ID" value="AIF65313.1"/>
    <property type="molecule type" value="Genomic_DNA"/>
</dbReference>
<gene>
    <name evidence="2" type="ORF">GZ22_00690</name>
    <name evidence="3" type="ORF">SAMN04489762_2778</name>
</gene>
<reference evidence="3 5" key="2">
    <citation type="submission" date="2016-10" db="EMBL/GenBank/DDBJ databases">
        <authorList>
            <person name="Varghese N."/>
            <person name="Submissions S."/>
        </authorList>
    </citation>
    <scope>NUCLEOTIDE SEQUENCE [LARGE SCALE GENOMIC DNA]</scope>
    <source>
        <strain evidence="3 5">DSM 21619</strain>
    </source>
</reference>
<feature type="domain" description="NAD(P)-binding" evidence="1">
    <location>
        <begin position="8"/>
        <end position="192"/>
    </location>
</feature>
<evidence type="ECO:0000313" key="5">
    <source>
        <dbReference type="Proteomes" id="UP000199735"/>
    </source>
</evidence>